<accession>A0A090F6Q8</accession>
<reference evidence="1 2" key="1">
    <citation type="submission" date="2014-08" db="EMBL/GenBank/DDBJ databases">
        <authorList>
            <person name="Moulin Lionel"/>
        </authorList>
    </citation>
    <scope>NUCLEOTIDE SEQUENCE [LARGE SCALE GENOMIC DNA]</scope>
</reference>
<name>A0A090F6Q8_MESPL</name>
<evidence type="ECO:0000313" key="1">
    <source>
        <dbReference type="EMBL" id="CDX39577.1"/>
    </source>
</evidence>
<gene>
    <name evidence="1" type="ORF">MPLDJ20_260049</name>
</gene>
<evidence type="ECO:0000313" key="2">
    <source>
        <dbReference type="Proteomes" id="UP000046373"/>
    </source>
</evidence>
<organism evidence="1 2">
    <name type="scientific">Mesorhizobium plurifarium</name>
    <dbReference type="NCBI Taxonomy" id="69974"/>
    <lineage>
        <taxon>Bacteria</taxon>
        <taxon>Pseudomonadati</taxon>
        <taxon>Pseudomonadota</taxon>
        <taxon>Alphaproteobacteria</taxon>
        <taxon>Hyphomicrobiales</taxon>
        <taxon>Phyllobacteriaceae</taxon>
        <taxon>Mesorhizobium</taxon>
    </lineage>
</organism>
<protein>
    <submittedName>
        <fullName evidence="1">Uncharacterized protein</fullName>
    </submittedName>
</protein>
<proteinExistence type="predicted"/>
<dbReference type="EMBL" id="CCNB01000019">
    <property type="protein sequence ID" value="CDX39577.1"/>
    <property type="molecule type" value="Genomic_DNA"/>
</dbReference>
<dbReference type="AlphaFoldDB" id="A0A090F6Q8"/>
<sequence length="208" mass="22810">MLADLFVAARDGPHIRGGLGMDRGNHLRQGHEAEHGWGGNRDPLLFFILHREDGRFQPPQRRQRHLDVPQQFPSLEKRHDAVGGALEEREADGCFQLLDVLADGGLADAELGRGAPCRAGPQHGAKDLQLTELEAAWQQFHCLGSSNDGPSRFAVGQKLVGAAPEIRLRTGTYYNIVTIVTGKAEALLIAMRACAWRKFLERTFAGSA</sequence>
<dbReference type="Proteomes" id="UP000046373">
    <property type="component" value="Unassembled WGS sequence"/>
</dbReference>